<evidence type="ECO:0000256" key="9">
    <source>
        <dbReference type="SAM" id="Phobius"/>
    </source>
</evidence>
<dbReference type="Pfam" id="PF02518">
    <property type="entry name" value="HATPase_c"/>
    <property type="match status" value="1"/>
</dbReference>
<dbReference type="EC" id="2.7.13.3" evidence="3"/>
<keyword evidence="8 9" id="KW-0472">Membrane</keyword>
<dbReference type="PANTHER" id="PTHR45453">
    <property type="entry name" value="PHOSPHATE REGULON SENSOR PROTEIN PHOR"/>
    <property type="match status" value="1"/>
</dbReference>
<dbReference type="Gene3D" id="3.30.565.10">
    <property type="entry name" value="Histidine kinase-like ATPase, C-terminal domain"/>
    <property type="match status" value="1"/>
</dbReference>
<dbReference type="InterPro" id="IPR005467">
    <property type="entry name" value="His_kinase_dom"/>
</dbReference>
<dbReference type="InterPro" id="IPR003660">
    <property type="entry name" value="HAMP_dom"/>
</dbReference>
<accession>A0A1M6PAR5</accession>
<sequence>MYTRRKHMHKYFHMGYEQECWYHKDFHLYHRYLRWARPAVFLFNLFIIYLLFKWIGNQAVSIFFAVFITIKEIFHLAFLMRLEKKIFRPMDQLKHAVDEIAKGNYNVKVECEVTNEFAVLIHSFNRMAEQLLQSEKIKLAYEENRKTLIANISHDLKTPIASIQGYMEAIEEGVAASPEKLDKYLKIIHHNIIYINKLIDDLFLFSKLDMEKLDFQYENVDIRSYMEDLMEELQFELEEKQIQFTYWDRMDQNLLLYLDRKRIQQAIRNIIGNAVKYGNQEKLAVEVTLFFQEDSIRIAIKDNGPGISEDKLPYIFDRFYRIDHERTKDFMSTGLGLAIAKELVEAHRGKIMVSSTEEEGSCFTIMLPVAKS</sequence>
<proteinExistence type="predicted"/>
<dbReference type="PROSITE" id="PS50885">
    <property type="entry name" value="HAMP"/>
    <property type="match status" value="1"/>
</dbReference>
<keyword evidence="9" id="KW-0812">Transmembrane</keyword>
<dbReference type="GO" id="GO:0016036">
    <property type="term" value="P:cellular response to phosphate starvation"/>
    <property type="evidence" value="ECO:0007669"/>
    <property type="project" value="TreeGrafter"/>
</dbReference>
<evidence type="ECO:0000256" key="3">
    <source>
        <dbReference type="ARBA" id="ARBA00012438"/>
    </source>
</evidence>
<dbReference type="InterPro" id="IPR003661">
    <property type="entry name" value="HisK_dim/P_dom"/>
</dbReference>
<evidence type="ECO:0000256" key="7">
    <source>
        <dbReference type="ARBA" id="ARBA00023012"/>
    </source>
</evidence>
<dbReference type="GO" id="GO:0004721">
    <property type="term" value="F:phosphoprotein phosphatase activity"/>
    <property type="evidence" value="ECO:0007669"/>
    <property type="project" value="TreeGrafter"/>
</dbReference>
<evidence type="ECO:0000256" key="2">
    <source>
        <dbReference type="ARBA" id="ARBA00004370"/>
    </source>
</evidence>
<dbReference type="PANTHER" id="PTHR45453:SF1">
    <property type="entry name" value="PHOSPHATE REGULON SENSOR PROTEIN PHOR"/>
    <property type="match status" value="1"/>
</dbReference>
<dbReference type="PROSITE" id="PS50109">
    <property type="entry name" value="HIS_KIN"/>
    <property type="match status" value="1"/>
</dbReference>
<dbReference type="Gene3D" id="6.10.340.10">
    <property type="match status" value="1"/>
</dbReference>
<dbReference type="SMART" id="SM00388">
    <property type="entry name" value="HisKA"/>
    <property type="match status" value="1"/>
</dbReference>
<organism evidence="12 13">
    <name type="scientific">Geosporobacter subterraneus DSM 17957</name>
    <dbReference type="NCBI Taxonomy" id="1121919"/>
    <lineage>
        <taxon>Bacteria</taxon>
        <taxon>Bacillati</taxon>
        <taxon>Bacillota</taxon>
        <taxon>Clostridia</taxon>
        <taxon>Peptostreptococcales</taxon>
        <taxon>Thermotaleaceae</taxon>
        <taxon>Geosporobacter</taxon>
    </lineage>
</organism>
<dbReference type="SUPFAM" id="SSF158472">
    <property type="entry name" value="HAMP domain-like"/>
    <property type="match status" value="1"/>
</dbReference>
<dbReference type="SUPFAM" id="SSF47384">
    <property type="entry name" value="Homodimeric domain of signal transducing histidine kinase"/>
    <property type="match status" value="1"/>
</dbReference>
<dbReference type="FunFam" id="3.30.565.10:FF:000006">
    <property type="entry name" value="Sensor histidine kinase WalK"/>
    <property type="match status" value="1"/>
</dbReference>
<name>A0A1M6PAR5_9FIRM</name>
<comment type="catalytic activity">
    <reaction evidence="1">
        <text>ATP + protein L-histidine = ADP + protein N-phospho-L-histidine.</text>
        <dbReference type="EC" id="2.7.13.3"/>
    </reaction>
</comment>
<dbReference type="CDD" id="cd00082">
    <property type="entry name" value="HisKA"/>
    <property type="match status" value="1"/>
</dbReference>
<keyword evidence="4" id="KW-0597">Phosphoprotein</keyword>
<dbReference type="InterPro" id="IPR036890">
    <property type="entry name" value="HATPase_C_sf"/>
</dbReference>
<evidence type="ECO:0000256" key="1">
    <source>
        <dbReference type="ARBA" id="ARBA00000085"/>
    </source>
</evidence>
<dbReference type="CDD" id="cd00075">
    <property type="entry name" value="HATPase"/>
    <property type="match status" value="1"/>
</dbReference>
<dbReference type="GO" id="GO:0000155">
    <property type="term" value="F:phosphorelay sensor kinase activity"/>
    <property type="evidence" value="ECO:0007669"/>
    <property type="project" value="InterPro"/>
</dbReference>
<dbReference type="InterPro" id="IPR004358">
    <property type="entry name" value="Sig_transdc_His_kin-like_C"/>
</dbReference>
<dbReference type="InterPro" id="IPR050351">
    <property type="entry name" value="BphY/WalK/GraS-like"/>
</dbReference>
<evidence type="ECO:0000259" key="11">
    <source>
        <dbReference type="PROSITE" id="PS50885"/>
    </source>
</evidence>
<dbReference type="Pfam" id="PF00512">
    <property type="entry name" value="HisKA"/>
    <property type="match status" value="1"/>
</dbReference>
<evidence type="ECO:0000256" key="5">
    <source>
        <dbReference type="ARBA" id="ARBA00022679"/>
    </source>
</evidence>
<dbReference type="CDD" id="cd06225">
    <property type="entry name" value="HAMP"/>
    <property type="match status" value="1"/>
</dbReference>
<protein>
    <recommendedName>
        <fullName evidence="3">histidine kinase</fullName>
        <ecNumber evidence="3">2.7.13.3</ecNumber>
    </recommendedName>
</protein>
<dbReference type="FunFam" id="1.10.287.130:FF:000001">
    <property type="entry name" value="Two-component sensor histidine kinase"/>
    <property type="match status" value="1"/>
</dbReference>
<keyword evidence="5" id="KW-0808">Transferase</keyword>
<feature type="transmembrane region" description="Helical" evidence="9">
    <location>
        <begin position="58"/>
        <end position="80"/>
    </location>
</feature>
<reference evidence="13" key="1">
    <citation type="submission" date="2016-11" db="EMBL/GenBank/DDBJ databases">
        <authorList>
            <person name="Varghese N."/>
            <person name="Submissions S."/>
        </authorList>
    </citation>
    <scope>NUCLEOTIDE SEQUENCE [LARGE SCALE GENOMIC DNA]</scope>
    <source>
        <strain evidence="13">DSM 17957</strain>
    </source>
</reference>
<gene>
    <name evidence="12" type="ORF">SAMN02745975_03528</name>
</gene>
<evidence type="ECO:0000256" key="8">
    <source>
        <dbReference type="ARBA" id="ARBA00023136"/>
    </source>
</evidence>
<evidence type="ECO:0000259" key="10">
    <source>
        <dbReference type="PROSITE" id="PS50109"/>
    </source>
</evidence>
<dbReference type="SUPFAM" id="SSF55874">
    <property type="entry name" value="ATPase domain of HSP90 chaperone/DNA topoisomerase II/histidine kinase"/>
    <property type="match status" value="1"/>
</dbReference>
<dbReference type="Gene3D" id="1.10.287.130">
    <property type="match status" value="1"/>
</dbReference>
<feature type="transmembrane region" description="Helical" evidence="9">
    <location>
        <begin position="32"/>
        <end position="52"/>
    </location>
</feature>
<dbReference type="Proteomes" id="UP000184536">
    <property type="component" value="Unassembled WGS sequence"/>
</dbReference>
<dbReference type="GO" id="GO:0005886">
    <property type="term" value="C:plasma membrane"/>
    <property type="evidence" value="ECO:0007669"/>
    <property type="project" value="TreeGrafter"/>
</dbReference>
<dbReference type="AlphaFoldDB" id="A0A1M6PAR5"/>
<dbReference type="PRINTS" id="PR00344">
    <property type="entry name" value="BCTRLSENSOR"/>
</dbReference>
<dbReference type="Pfam" id="PF00672">
    <property type="entry name" value="HAMP"/>
    <property type="match status" value="1"/>
</dbReference>
<dbReference type="SMART" id="SM00387">
    <property type="entry name" value="HATPase_c"/>
    <property type="match status" value="1"/>
</dbReference>
<dbReference type="STRING" id="1121919.SAMN02745975_03528"/>
<keyword evidence="9" id="KW-1133">Transmembrane helix</keyword>
<dbReference type="EMBL" id="FQZV01000067">
    <property type="protein sequence ID" value="SHK05024.1"/>
    <property type="molecule type" value="Genomic_DNA"/>
</dbReference>
<keyword evidence="7" id="KW-0902">Two-component regulatory system</keyword>
<dbReference type="InterPro" id="IPR036097">
    <property type="entry name" value="HisK_dim/P_sf"/>
</dbReference>
<feature type="domain" description="HAMP" evidence="11">
    <location>
        <begin position="84"/>
        <end position="136"/>
    </location>
</feature>
<dbReference type="RefSeq" id="WP_242946421.1">
    <property type="nucleotide sequence ID" value="NZ_FQZV01000067.1"/>
</dbReference>
<evidence type="ECO:0000313" key="12">
    <source>
        <dbReference type="EMBL" id="SHK05024.1"/>
    </source>
</evidence>
<evidence type="ECO:0000313" key="13">
    <source>
        <dbReference type="Proteomes" id="UP000184536"/>
    </source>
</evidence>
<dbReference type="InterPro" id="IPR003594">
    <property type="entry name" value="HATPase_dom"/>
</dbReference>
<evidence type="ECO:0000256" key="4">
    <source>
        <dbReference type="ARBA" id="ARBA00022553"/>
    </source>
</evidence>
<feature type="domain" description="Histidine kinase" evidence="10">
    <location>
        <begin position="151"/>
        <end position="371"/>
    </location>
</feature>
<evidence type="ECO:0000256" key="6">
    <source>
        <dbReference type="ARBA" id="ARBA00022777"/>
    </source>
</evidence>
<keyword evidence="13" id="KW-1185">Reference proteome</keyword>
<dbReference type="SMART" id="SM00304">
    <property type="entry name" value="HAMP"/>
    <property type="match status" value="1"/>
</dbReference>
<comment type="subcellular location">
    <subcellularLocation>
        <location evidence="2">Membrane</location>
    </subcellularLocation>
</comment>
<keyword evidence="6 12" id="KW-0418">Kinase</keyword>